<dbReference type="SUPFAM" id="SSF53850">
    <property type="entry name" value="Periplasmic binding protein-like II"/>
    <property type="match status" value="1"/>
</dbReference>
<reference evidence="2" key="1">
    <citation type="submission" date="2021-02" db="EMBL/GenBank/DDBJ databases">
        <title>Genome sequence of Rhodospirillales sp. strain TMPK1 isolated from soil.</title>
        <authorList>
            <person name="Nakai R."/>
            <person name="Kusada H."/>
            <person name="Tamaki H."/>
        </authorList>
    </citation>
    <scope>NUCLEOTIDE SEQUENCE</scope>
    <source>
        <strain evidence="2">TMPK1</strain>
    </source>
</reference>
<keyword evidence="1" id="KW-0732">Signal</keyword>
<comment type="caution">
    <text evidence="2">The sequence shown here is derived from an EMBL/GenBank/DDBJ whole genome shotgun (WGS) entry which is preliminary data.</text>
</comment>
<dbReference type="PANTHER" id="PTHR30024">
    <property type="entry name" value="ALIPHATIC SULFONATES-BINDING PROTEIN-RELATED"/>
    <property type="match status" value="1"/>
</dbReference>
<dbReference type="Proteomes" id="UP000681075">
    <property type="component" value="Unassembled WGS sequence"/>
</dbReference>
<evidence type="ECO:0000313" key="3">
    <source>
        <dbReference type="Proteomes" id="UP000681075"/>
    </source>
</evidence>
<name>A0A8S8XI46_9PROT</name>
<keyword evidence="3" id="KW-1185">Reference proteome</keyword>
<accession>A0A8S8XI46</accession>
<dbReference type="EMBL" id="BOPV01000001">
    <property type="protein sequence ID" value="GIL41701.1"/>
    <property type="molecule type" value="Genomic_DNA"/>
</dbReference>
<dbReference type="AlphaFoldDB" id="A0A8S8XI46"/>
<evidence type="ECO:0000313" key="2">
    <source>
        <dbReference type="EMBL" id="GIL41701.1"/>
    </source>
</evidence>
<proteinExistence type="predicted"/>
<protein>
    <submittedName>
        <fullName evidence="2">ABC transporter substrate-binding protein</fullName>
    </submittedName>
</protein>
<dbReference type="Gene3D" id="3.40.190.10">
    <property type="entry name" value="Periplasmic binding protein-like II"/>
    <property type="match status" value="2"/>
</dbReference>
<feature type="chain" id="PRO_5035743021" evidence="1">
    <location>
        <begin position="22"/>
        <end position="332"/>
    </location>
</feature>
<gene>
    <name evidence="2" type="ORF">TMPK1_39380</name>
</gene>
<organism evidence="2 3">
    <name type="scientific">Roseiterribacter gracilis</name>
    <dbReference type="NCBI Taxonomy" id="2812848"/>
    <lineage>
        <taxon>Bacteria</taxon>
        <taxon>Pseudomonadati</taxon>
        <taxon>Pseudomonadota</taxon>
        <taxon>Alphaproteobacteria</taxon>
        <taxon>Rhodospirillales</taxon>
        <taxon>Roseiterribacteraceae</taxon>
        <taxon>Roseiterribacter</taxon>
    </lineage>
</organism>
<evidence type="ECO:0000256" key="1">
    <source>
        <dbReference type="SAM" id="SignalP"/>
    </source>
</evidence>
<feature type="signal peptide" evidence="1">
    <location>
        <begin position="1"/>
        <end position="21"/>
    </location>
</feature>
<dbReference type="Pfam" id="PF13379">
    <property type="entry name" value="NMT1_2"/>
    <property type="match status" value="1"/>
</dbReference>
<sequence>MQRRTFLAASAALAFAPSARAAPTTLRVGYIPILPMTPLFVLAGEGWAASQNLELKLAPFSSGPAMVQAMAADSLDIAYVGVGPALVARSRGLPQRVVASCVVDQVALVGRGALARDYDPADPAGSFRRFREREGHAAKIATLPPGSVPDAVLRYWLLRIAKIAPTDVEVIGVGEDAVQQQLLAGAVDAASILEPILTIVQEREPSARVLVKNGELMPGQPGAVVVASENAITQQPDAVKALVMLHARAIAFIHTHTDRTVDHVAQFVGKGLVDPATLKRALQRETPRFVGDPRKILTGTTGLQDFMVELGALSKSTPLEQLFEFRFYDATR</sequence>
<dbReference type="RefSeq" id="WP_420245307.1">
    <property type="nucleotide sequence ID" value="NZ_BOPV01000001.1"/>
</dbReference>
<dbReference type="PANTHER" id="PTHR30024:SF42">
    <property type="entry name" value="ALIPHATIC SULFONATES-BINDING PROTEIN-RELATED"/>
    <property type="match status" value="1"/>
</dbReference>